<dbReference type="PROSITE" id="PS50006">
    <property type="entry name" value="FHA_DOMAIN"/>
    <property type="match status" value="1"/>
</dbReference>
<dbReference type="InterPro" id="IPR050923">
    <property type="entry name" value="Cell_Proc_Reg/RNA_Proc"/>
</dbReference>
<feature type="region of interest" description="Disordered" evidence="1">
    <location>
        <begin position="1"/>
        <end position="33"/>
    </location>
</feature>
<name>A0AAE0C8L3_9CHLO</name>
<sequence>MDRLTGGGCDGGLAERHDKKSGAKNSAPPKRLGPKYEWIIRPCGDYAQSGHTWVLPESGNVRVGRADDSIDSDEQEDMILLKPLEVSRKHARFEVDKGAVWLRDLRSCNGTWRGRNKLRPGGRTKVQKGDIISFGGRTDCTFRLQRRPKKPSRQPMAQQGIATERPQELEETAPLETSDSAAQQKQKAPEKPHVAQETGQQEALEVAPQQNAGNPYGKKVLGKAALTWLTKGIRAAAEEWVHREEGAASGAHVEEILDLYSWIQPFLDDNPLPS</sequence>
<protein>
    <recommendedName>
        <fullName evidence="2">FHA domain-containing protein</fullName>
    </recommendedName>
</protein>
<organism evidence="3 4">
    <name type="scientific">Cymbomonas tetramitiformis</name>
    <dbReference type="NCBI Taxonomy" id="36881"/>
    <lineage>
        <taxon>Eukaryota</taxon>
        <taxon>Viridiplantae</taxon>
        <taxon>Chlorophyta</taxon>
        <taxon>Pyramimonadophyceae</taxon>
        <taxon>Pyramimonadales</taxon>
        <taxon>Pyramimonadaceae</taxon>
        <taxon>Cymbomonas</taxon>
    </lineage>
</organism>
<dbReference type="EMBL" id="LGRX02026733">
    <property type="protein sequence ID" value="KAK3250412.1"/>
    <property type="molecule type" value="Genomic_DNA"/>
</dbReference>
<dbReference type="SMART" id="SM00240">
    <property type="entry name" value="FHA"/>
    <property type="match status" value="1"/>
</dbReference>
<gene>
    <name evidence="3" type="ORF">CYMTET_40206</name>
</gene>
<dbReference type="PANTHER" id="PTHR23308">
    <property type="entry name" value="NUCLEAR INHIBITOR OF PROTEIN PHOSPHATASE-1"/>
    <property type="match status" value="1"/>
</dbReference>
<feature type="region of interest" description="Disordered" evidence="1">
    <location>
        <begin position="143"/>
        <end position="201"/>
    </location>
</feature>
<dbReference type="CDD" id="cd00060">
    <property type="entry name" value="FHA"/>
    <property type="match status" value="1"/>
</dbReference>
<evidence type="ECO:0000313" key="3">
    <source>
        <dbReference type="EMBL" id="KAK3250412.1"/>
    </source>
</evidence>
<dbReference type="Pfam" id="PF00498">
    <property type="entry name" value="FHA"/>
    <property type="match status" value="1"/>
</dbReference>
<accession>A0AAE0C8L3</accession>
<dbReference type="Gene3D" id="2.60.200.20">
    <property type="match status" value="1"/>
</dbReference>
<proteinExistence type="predicted"/>
<feature type="domain" description="FHA" evidence="2">
    <location>
        <begin position="61"/>
        <end position="118"/>
    </location>
</feature>
<evidence type="ECO:0000256" key="1">
    <source>
        <dbReference type="SAM" id="MobiDB-lite"/>
    </source>
</evidence>
<keyword evidence="4" id="KW-1185">Reference proteome</keyword>
<feature type="compositionally biased region" description="Polar residues" evidence="1">
    <location>
        <begin position="175"/>
        <end position="186"/>
    </location>
</feature>
<dbReference type="SUPFAM" id="SSF49879">
    <property type="entry name" value="SMAD/FHA domain"/>
    <property type="match status" value="1"/>
</dbReference>
<comment type="caution">
    <text evidence="3">The sequence shown here is derived from an EMBL/GenBank/DDBJ whole genome shotgun (WGS) entry which is preliminary data.</text>
</comment>
<feature type="non-terminal residue" evidence="3">
    <location>
        <position position="274"/>
    </location>
</feature>
<dbReference type="Proteomes" id="UP001190700">
    <property type="component" value="Unassembled WGS sequence"/>
</dbReference>
<dbReference type="AlphaFoldDB" id="A0AAE0C8L3"/>
<dbReference type="InterPro" id="IPR000253">
    <property type="entry name" value="FHA_dom"/>
</dbReference>
<feature type="compositionally biased region" description="Gly residues" evidence="1">
    <location>
        <begin position="1"/>
        <end position="11"/>
    </location>
</feature>
<evidence type="ECO:0000259" key="2">
    <source>
        <dbReference type="PROSITE" id="PS50006"/>
    </source>
</evidence>
<reference evidence="3 4" key="1">
    <citation type="journal article" date="2015" name="Genome Biol. Evol.">
        <title>Comparative Genomics of a Bacterivorous Green Alga Reveals Evolutionary Causalities and Consequences of Phago-Mixotrophic Mode of Nutrition.</title>
        <authorList>
            <person name="Burns J.A."/>
            <person name="Paasch A."/>
            <person name="Narechania A."/>
            <person name="Kim E."/>
        </authorList>
    </citation>
    <scope>NUCLEOTIDE SEQUENCE [LARGE SCALE GENOMIC DNA]</scope>
    <source>
        <strain evidence="3 4">PLY_AMNH</strain>
    </source>
</reference>
<dbReference type="InterPro" id="IPR008984">
    <property type="entry name" value="SMAD_FHA_dom_sf"/>
</dbReference>
<evidence type="ECO:0000313" key="4">
    <source>
        <dbReference type="Proteomes" id="UP001190700"/>
    </source>
</evidence>